<dbReference type="EC" id="1.4.3.3" evidence="6"/>
<feature type="domain" description="FAD dependent oxidoreductase" evidence="9">
    <location>
        <begin position="5"/>
        <end position="307"/>
    </location>
</feature>
<dbReference type="GO" id="GO:0003884">
    <property type="term" value="F:D-amino-acid oxidase activity"/>
    <property type="evidence" value="ECO:0007669"/>
    <property type="project" value="UniProtKB-EC"/>
</dbReference>
<comment type="cofactor">
    <cofactor evidence="1">
        <name>FAD</name>
        <dbReference type="ChEBI" id="CHEBI:57692"/>
    </cofactor>
</comment>
<keyword evidence="11" id="KW-1185">Reference proteome</keyword>
<dbReference type="Gene3D" id="3.40.50.720">
    <property type="entry name" value="NAD(P)-binding Rossmann-like Domain"/>
    <property type="match status" value="1"/>
</dbReference>
<dbReference type="InterPro" id="IPR023209">
    <property type="entry name" value="DAO"/>
</dbReference>
<dbReference type="SUPFAM" id="SSF54373">
    <property type="entry name" value="FAD-linked reductases, C-terminal domain"/>
    <property type="match status" value="1"/>
</dbReference>
<dbReference type="InterPro" id="IPR006076">
    <property type="entry name" value="FAD-dep_OxRdtase"/>
</dbReference>
<evidence type="ECO:0000256" key="4">
    <source>
        <dbReference type="ARBA" id="ARBA00022827"/>
    </source>
</evidence>
<comment type="catalytic activity">
    <reaction evidence="8">
        <text>a D-alpha-amino acid + O2 + H2O = a 2-oxocarboxylate + H2O2 + NH4(+)</text>
        <dbReference type="Rhea" id="RHEA:21816"/>
        <dbReference type="ChEBI" id="CHEBI:15377"/>
        <dbReference type="ChEBI" id="CHEBI:15379"/>
        <dbReference type="ChEBI" id="CHEBI:16240"/>
        <dbReference type="ChEBI" id="CHEBI:28938"/>
        <dbReference type="ChEBI" id="CHEBI:35179"/>
        <dbReference type="ChEBI" id="CHEBI:59871"/>
        <dbReference type="EC" id="1.4.3.3"/>
    </reaction>
    <physiologicalReaction direction="left-to-right" evidence="8">
        <dbReference type="Rhea" id="RHEA:21817"/>
    </physiologicalReaction>
</comment>
<evidence type="ECO:0000256" key="7">
    <source>
        <dbReference type="ARBA" id="ARBA00039751"/>
    </source>
</evidence>
<keyword evidence="5" id="KW-0560">Oxidoreductase</keyword>
<evidence type="ECO:0000259" key="9">
    <source>
        <dbReference type="Pfam" id="PF01266"/>
    </source>
</evidence>
<dbReference type="PANTHER" id="PTHR11530:SF11">
    <property type="entry name" value="D-ASPARTATE OXIDASE"/>
    <property type="match status" value="1"/>
</dbReference>
<organism evidence="10 11">
    <name type="scientific">Algoriphagus aquimarinus</name>
    <dbReference type="NCBI Taxonomy" id="237018"/>
    <lineage>
        <taxon>Bacteria</taxon>
        <taxon>Pseudomonadati</taxon>
        <taxon>Bacteroidota</taxon>
        <taxon>Cytophagia</taxon>
        <taxon>Cytophagales</taxon>
        <taxon>Cyclobacteriaceae</taxon>
        <taxon>Algoriphagus</taxon>
    </lineage>
</organism>
<reference evidence="10 11" key="1">
    <citation type="submission" date="2016-10" db="EMBL/GenBank/DDBJ databases">
        <authorList>
            <person name="de Groot N.N."/>
        </authorList>
    </citation>
    <scope>NUCLEOTIDE SEQUENCE [LARGE SCALE GENOMIC DNA]</scope>
    <source>
        <strain evidence="10 11">DSM 23399</strain>
    </source>
</reference>
<dbReference type="Proteomes" id="UP000198790">
    <property type="component" value="Unassembled WGS sequence"/>
</dbReference>
<evidence type="ECO:0000256" key="8">
    <source>
        <dbReference type="ARBA" id="ARBA00049547"/>
    </source>
</evidence>
<evidence type="ECO:0000256" key="3">
    <source>
        <dbReference type="ARBA" id="ARBA00022630"/>
    </source>
</evidence>
<gene>
    <name evidence="10" type="ORF">SAMN04489723_10795</name>
</gene>
<dbReference type="Pfam" id="PF01266">
    <property type="entry name" value="DAO"/>
    <property type="match status" value="1"/>
</dbReference>
<dbReference type="GO" id="GO:0005737">
    <property type="term" value="C:cytoplasm"/>
    <property type="evidence" value="ECO:0007669"/>
    <property type="project" value="TreeGrafter"/>
</dbReference>
<dbReference type="Gene3D" id="3.30.9.10">
    <property type="entry name" value="D-Amino Acid Oxidase, subunit A, domain 2"/>
    <property type="match status" value="1"/>
</dbReference>
<dbReference type="OrthoDB" id="246701at2"/>
<dbReference type="PANTHER" id="PTHR11530">
    <property type="entry name" value="D-AMINO ACID OXIDASE"/>
    <property type="match status" value="1"/>
</dbReference>
<protein>
    <recommendedName>
        <fullName evidence="7">D-amino-acid oxidase</fullName>
        <ecNumber evidence="6">1.4.3.3</ecNumber>
    </recommendedName>
</protein>
<name>A0A1I1A152_9BACT</name>
<dbReference type="GO" id="GO:0019478">
    <property type="term" value="P:D-amino acid catabolic process"/>
    <property type="evidence" value="ECO:0007669"/>
    <property type="project" value="TreeGrafter"/>
</dbReference>
<evidence type="ECO:0000313" key="11">
    <source>
        <dbReference type="Proteomes" id="UP000198790"/>
    </source>
</evidence>
<sequence length="312" mass="34328">MNSSVTVVGSGIVGLTSAILLQESGFDVKLIARSAYDKTLSSKVGAIWFPFEIHPKIKTNTWATLAYRRYETEVMDGTGVKFIPFITAYTADSNIDWTSQLPAGKVRKATSEEIPKGMQMAFVSEVPLAEPLLYLPHLFERFIAAGGEFQQQELLTLEELAALDSTVINCTGLGAKSLCNDDDLHPMRGQILRCEKMNVASFANATQKGGLSYIINRSNDCVIGGTDYENDWNESIDPADTELILNRLKSSGVSQEPEVLEVIVGLRPRRSAVRFEFDSRYSNVFHNYGHGGAGFTVAWGCAIELAEILSRK</sequence>
<evidence type="ECO:0000256" key="6">
    <source>
        <dbReference type="ARBA" id="ARBA00039101"/>
    </source>
</evidence>
<proteinExistence type="inferred from homology"/>
<evidence type="ECO:0000256" key="1">
    <source>
        <dbReference type="ARBA" id="ARBA00001974"/>
    </source>
</evidence>
<keyword evidence="3" id="KW-0285">Flavoprotein</keyword>
<evidence type="ECO:0000313" key="10">
    <source>
        <dbReference type="EMBL" id="SFB31557.1"/>
    </source>
</evidence>
<dbReference type="AlphaFoldDB" id="A0A1I1A152"/>
<keyword evidence="4" id="KW-0274">FAD</keyword>
<dbReference type="STRING" id="237018.SAMN04489723_10795"/>
<dbReference type="SUPFAM" id="SSF51971">
    <property type="entry name" value="Nucleotide-binding domain"/>
    <property type="match status" value="1"/>
</dbReference>
<dbReference type="EMBL" id="FOKK01000007">
    <property type="protein sequence ID" value="SFB31557.1"/>
    <property type="molecule type" value="Genomic_DNA"/>
</dbReference>
<dbReference type="GO" id="GO:0071949">
    <property type="term" value="F:FAD binding"/>
    <property type="evidence" value="ECO:0007669"/>
    <property type="project" value="InterPro"/>
</dbReference>
<dbReference type="RefSeq" id="WP_092897281.1">
    <property type="nucleotide sequence ID" value="NZ_FOKK01000007.1"/>
</dbReference>
<comment type="similarity">
    <text evidence="2">Belongs to the DAMOX/DASOX family.</text>
</comment>
<accession>A0A1I1A152</accession>
<evidence type="ECO:0000256" key="5">
    <source>
        <dbReference type="ARBA" id="ARBA00023002"/>
    </source>
</evidence>
<evidence type="ECO:0000256" key="2">
    <source>
        <dbReference type="ARBA" id="ARBA00006730"/>
    </source>
</evidence>